<reference evidence="2 3" key="1">
    <citation type="submission" date="2024-08" db="EMBL/GenBank/DDBJ databases">
        <title>Clostridium lapicellarii sp. nov., and Clostridium renhuaiense sp. nov., two species isolated from the mud in a fermentation cellar used for producing sauce-flavour Chinese liquors.</title>
        <authorList>
            <person name="Yang F."/>
            <person name="Wang H."/>
            <person name="Chen L.Q."/>
            <person name="Zhou N."/>
            <person name="Lu J.J."/>
            <person name="Pu X.X."/>
            <person name="Wan B."/>
            <person name="Wang L."/>
            <person name="Liu S.J."/>
        </authorList>
    </citation>
    <scope>NUCLEOTIDE SEQUENCE [LARGE SCALE GENOMIC DNA]</scope>
    <source>
        <strain evidence="2 3">MT-113</strain>
    </source>
</reference>
<proteinExistence type="predicted"/>
<evidence type="ECO:0000259" key="1">
    <source>
        <dbReference type="Pfam" id="PF07872"/>
    </source>
</evidence>
<dbReference type="RefSeq" id="WP_294184169.1">
    <property type="nucleotide sequence ID" value="NZ_JBGFFE010000020.1"/>
</dbReference>
<evidence type="ECO:0000313" key="3">
    <source>
        <dbReference type="Proteomes" id="UP001565220"/>
    </source>
</evidence>
<keyword evidence="3" id="KW-1185">Reference proteome</keyword>
<dbReference type="Proteomes" id="UP001565220">
    <property type="component" value="Unassembled WGS sequence"/>
</dbReference>
<dbReference type="EMBL" id="JBGFFE010000020">
    <property type="protein sequence ID" value="MEY8764365.1"/>
    <property type="molecule type" value="Genomic_DNA"/>
</dbReference>
<dbReference type="Pfam" id="PF07872">
    <property type="entry name" value="DUF1659"/>
    <property type="match status" value="1"/>
</dbReference>
<name>A0ABV4DZQ7_9CLOT</name>
<evidence type="ECO:0000313" key="2">
    <source>
        <dbReference type="EMBL" id="MEY8764365.1"/>
    </source>
</evidence>
<gene>
    <name evidence="2" type="ORF">AB8S09_12065</name>
</gene>
<protein>
    <submittedName>
        <fullName evidence="2">DUF1659 domain-containing protein</fullName>
    </submittedName>
</protein>
<organism evidence="2 3">
    <name type="scientific">Clostridium lapidicellarium</name>
    <dbReference type="NCBI Taxonomy" id="3240931"/>
    <lineage>
        <taxon>Bacteria</taxon>
        <taxon>Bacillati</taxon>
        <taxon>Bacillota</taxon>
        <taxon>Clostridia</taxon>
        <taxon>Eubacteriales</taxon>
        <taxon>Clostridiaceae</taxon>
        <taxon>Clostridium</taxon>
    </lineage>
</organism>
<feature type="domain" description="DUF1659" evidence="1">
    <location>
        <begin position="5"/>
        <end position="73"/>
    </location>
</feature>
<dbReference type="InterPro" id="IPR012454">
    <property type="entry name" value="DUF1659"/>
</dbReference>
<sequence length="74" mass="8105">MSAGSTLLQTSMILKYKDGVDSSGRAITKRQTFSNLKIDAVPQDLYDVAKEIENLLGKTLSEIIRQDESGITNS</sequence>
<accession>A0ABV4DZQ7</accession>
<comment type="caution">
    <text evidence="2">The sequence shown here is derived from an EMBL/GenBank/DDBJ whole genome shotgun (WGS) entry which is preliminary data.</text>
</comment>